<dbReference type="EMBL" id="BPLR01007157">
    <property type="protein sequence ID" value="GIY14874.1"/>
    <property type="molecule type" value="Genomic_DNA"/>
</dbReference>
<comment type="caution">
    <text evidence="1">The sequence shown here is derived from an EMBL/GenBank/DDBJ whole genome shotgun (WGS) entry which is preliminary data.</text>
</comment>
<dbReference type="AlphaFoldDB" id="A0AAV4R2L5"/>
<name>A0AAV4R2L5_CAEEX</name>
<protein>
    <submittedName>
        <fullName evidence="1">Uncharacterized protein</fullName>
    </submittedName>
</protein>
<reference evidence="1 2" key="1">
    <citation type="submission" date="2021-06" db="EMBL/GenBank/DDBJ databases">
        <title>Caerostris extrusa draft genome.</title>
        <authorList>
            <person name="Kono N."/>
            <person name="Arakawa K."/>
        </authorList>
    </citation>
    <scope>NUCLEOTIDE SEQUENCE [LARGE SCALE GENOMIC DNA]</scope>
</reference>
<evidence type="ECO:0000313" key="1">
    <source>
        <dbReference type="EMBL" id="GIY14874.1"/>
    </source>
</evidence>
<gene>
    <name evidence="1" type="ORF">CEXT_729641</name>
</gene>
<dbReference type="Proteomes" id="UP001054945">
    <property type="component" value="Unassembled WGS sequence"/>
</dbReference>
<evidence type="ECO:0000313" key="2">
    <source>
        <dbReference type="Proteomes" id="UP001054945"/>
    </source>
</evidence>
<organism evidence="1 2">
    <name type="scientific">Caerostris extrusa</name>
    <name type="common">Bark spider</name>
    <name type="synonym">Caerostris bankana</name>
    <dbReference type="NCBI Taxonomy" id="172846"/>
    <lineage>
        <taxon>Eukaryota</taxon>
        <taxon>Metazoa</taxon>
        <taxon>Ecdysozoa</taxon>
        <taxon>Arthropoda</taxon>
        <taxon>Chelicerata</taxon>
        <taxon>Arachnida</taxon>
        <taxon>Araneae</taxon>
        <taxon>Araneomorphae</taxon>
        <taxon>Entelegynae</taxon>
        <taxon>Araneoidea</taxon>
        <taxon>Araneidae</taxon>
        <taxon>Caerostris</taxon>
    </lineage>
</organism>
<accession>A0AAV4R2L5</accession>
<keyword evidence="2" id="KW-1185">Reference proteome</keyword>
<proteinExistence type="predicted"/>
<sequence length="134" mass="15230">MLYVSLKEYIQKCPCTPSKTGEQLNWLLPLLQGPNRFTQRLRYQGVVILKISLPVLCKAALIAHSVICQTISLRSHTTELTETSASVEKFLVINGNRHVHATVLATLPDRKLISFCALEHRVILERHCKRSINR</sequence>